<evidence type="ECO:0000313" key="2">
    <source>
        <dbReference type="EMBL" id="KKM04858.1"/>
    </source>
</evidence>
<sequence length="118" mass="12996">MANVDIGFQVQGGKALLIRHANKKEISRDVVLEVYQLILGHIASNRDYSNVTSIRKLLRIIDLECEPDDSDDESEAEPSKPVVTPAAKPAAKARQSATRTVRRTPAKPAKKESDSDDE</sequence>
<gene>
    <name evidence="2" type="ORF">LCGC14_1759990</name>
</gene>
<feature type="compositionally biased region" description="Basic and acidic residues" evidence="1">
    <location>
        <begin position="109"/>
        <end position="118"/>
    </location>
</feature>
<protein>
    <submittedName>
        <fullName evidence="2">Uncharacterized protein</fullName>
    </submittedName>
</protein>
<feature type="compositionally biased region" description="Acidic residues" evidence="1">
    <location>
        <begin position="66"/>
        <end position="76"/>
    </location>
</feature>
<feature type="region of interest" description="Disordered" evidence="1">
    <location>
        <begin position="66"/>
        <end position="118"/>
    </location>
</feature>
<reference evidence="2" key="1">
    <citation type="journal article" date="2015" name="Nature">
        <title>Complex archaea that bridge the gap between prokaryotes and eukaryotes.</title>
        <authorList>
            <person name="Spang A."/>
            <person name="Saw J.H."/>
            <person name="Jorgensen S.L."/>
            <person name="Zaremba-Niedzwiedzka K."/>
            <person name="Martijn J."/>
            <person name="Lind A.E."/>
            <person name="van Eijk R."/>
            <person name="Schleper C."/>
            <person name="Guy L."/>
            <person name="Ettema T.J."/>
        </authorList>
    </citation>
    <scope>NUCLEOTIDE SEQUENCE</scope>
</reference>
<accession>A0A0F9K106</accession>
<dbReference type="AlphaFoldDB" id="A0A0F9K106"/>
<comment type="caution">
    <text evidence="2">The sequence shown here is derived from an EMBL/GenBank/DDBJ whole genome shotgun (WGS) entry which is preliminary data.</text>
</comment>
<feature type="compositionally biased region" description="Low complexity" evidence="1">
    <location>
        <begin position="79"/>
        <end position="93"/>
    </location>
</feature>
<organism evidence="2">
    <name type="scientific">marine sediment metagenome</name>
    <dbReference type="NCBI Taxonomy" id="412755"/>
    <lineage>
        <taxon>unclassified sequences</taxon>
        <taxon>metagenomes</taxon>
        <taxon>ecological metagenomes</taxon>
    </lineage>
</organism>
<proteinExistence type="predicted"/>
<evidence type="ECO:0000256" key="1">
    <source>
        <dbReference type="SAM" id="MobiDB-lite"/>
    </source>
</evidence>
<dbReference type="EMBL" id="LAZR01016358">
    <property type="protein sequence ID" value="KKM04858.1"/>
    <property type="molecule type" value="Genomic_DNA"/>
</dbReference>
<name>A0A0F9K106_9ZZZZ</name>